<dbReference type="GO" id="GO:0000287">
    <property type="term" value="F:magnesium ion binding"/>
    <property type="evidence" value="ECO:0007669"/>
    <property type="project" value="UniProtKB-UniRule"/>
</dbReference>
<dbReference type="InterPro" id="IPR038597">
    <property type="entry name" value="GGGP/HepGP_synthase_sf"/>
</dbReference>
<evidence type="ECO:0000256" key="4">
    <source>
        <dbReference type="ARBA" id="ARBA00022842"/>
    </source>
</evidence>
<dbReference type="GO" id="GO:0005737">
    <property type="term" value="C:cytoplasm"/>
    <property type="evidence" value="ECO:0007669"/>
    <property type="project" value="InterPro"/>
</dbReference>
<keyword evidence="11" id="KW-1185">Reference proteome</keyword>
<dbReference type="EMBL" id="CP014224">
    <property type="protein sequence ID" value="ANW95133.1"/>
    <property type="molecule type" value="Genomic_DNA"/>
</dbReference>
<dbReference type="GO" id="GO:0046474">
    <property type="term" value="P:glycerophospholipid biosynthetic process"/>
    <property type="evidence" value="ECO:0007669"/>
    <property type="project" value="UniProtKB-UniRule"/>
</dbReference>
<keyword evidence="6 9" id="KW-0594">Phospholipid biosynthesis</keyword>
<dbReference type="STRING" id="1790137.AXE80_01995"/>
<dbReference type="Gene3D" id="3.20.20.390">
    <property type="entry name" value="FMN-linked oxidoreductases"/>
    <property type="match status" value="1"/>
</dbReference>
<evidence type="ECO:0000256" key="6">
    <source>
        <dbReference type="ARBA" id="ARBA00023209"/>
    </source>
</evidence>
<comment type="caution">
    <text evidence="9">Lacks conserved residue(s) required for the propagation of feature annotation.</text>
</comment>
<evidence type="ECO:0000256" key="7">
    <source>
        <dbReference type="ARBA" id="ARBA00023264"/>
    </source>
</evidence>
<evidence type="ECO:0000256" key="8">
    <source>
        <dbReference type="ARBA" id="ARBA00047288"/>
    </source>
</evidence>
<evidence type="ECO:0000256" key="2">
    <source>
        <dbReference type="ARBA" id="ARBA00022679"/>
    </source>
</evidence>
<dbReference type="NCBIfam" id="TIGR01769">
    <property type="entry name" value="GGGP"/>
    <property type="match status" value="1"/>
</dbReference>
<protein>
    <recommendedName>
        <fullName evidence="9">Geranylgeranylglyceryl phosphate synthase</fullName>
        <shortName evidence="9">GGGP synthase</shortName>
        <shortName evidence="9">GGGPS</shortName>
        <ecNumber evidence="9">2.5.1.41</ecNumber>
    </recommendedName>
    <alternativeName>
        <fullName evidence="9">(S)-3-O-geranylgeranylglyceryl phosphate synthase</fullName>
    </alternativeName>
    <alternativeName>
        <fullName evidence="9">Phosphoglycerol geranylgeranyltransferase</fullName>
    </alternativeName>
</protein>
<dbReference type="OrthoDB" id="9807235at2"/>
<evidence type="ECO:0000256" key="1">
    <source>
        <dbReference type="ARBA" id="ARBA00022516"/>
    </source>
</evidence>
<dbReference type="GO" id="GO:0047294">
    <property type="term" value="F:phosphoglycerol geranylgeranyltransferase activity"/>
    <property type="evidence" value="ECO:0007669"/>
    <property type="project" value="UniProtKB-UniRule"/>
</dbReference>
<organism evidence="10 11">
    <name type="scientific">Wenyingzhuangia fucanilytica</name>
    <dbReference type="NCBI Taxonomy" id="1790137"/>
    <lineage>
        <taxon>Bacteria</taxon>
        <taxon>Pseudomonadati</taxon>
        <taxon>Bacteroidota</taxon>
        <taxon>Flavobacteriia</taxon>
        <taxon>Flavobacteriales</taxon>
        <taxon>Flavobacteriaceae</taxon>
        <taxon>Wenyingzhuangia</taxon>
    </lineage>
</organism>
<dbReference type="RefSeq" id="WP_068824237.1">
    <property type="nucleotide sequence ID" value="NZ_CP014224.1"/>
</dbReference>
<comment type="function">
    <text evidence="9">Prenyltransferase that catalyzes the transfer of the geranylgeranyl moiety of geranylgeranyl diphosphate (GGPP) to the C3 hydroxyl of sn-glycerol-1-phosphate (G1P).</text>
</comment>
<evidence type="ECO:0000256" key="5">
    <source>
        <dbReference type="ARBA" id="ARBA00023098"/>
    </source>
</evidence>
<gene>
    <name evidence="10" type="ORF">AXE80_01995</name>
</gene>
<keyword evidence="4 9" id="KW-0460">Magnesium</keyword>
<keyword evidence="7 9" id="KW-1208">Phospholipid metabolism</keyword>
<dbReference type="KEGG" id="wfu:AXE80_01995"/>
<dbReference type="NCBIfam" id="NF003198">
    <property type="entry name" value="PRK04169.1-2"/>
    <property type="match status" value="1"/>
</dbReference>
<feature type="binding site" evidence="9">
    <location>
        <begin position="203"/>
        <end position="204"/>
    </location>
    <ligand>
        <name>sn-glycerol 1-phosphate</name>
        <dbReference type="ChEBI" id="CHEBI:57685"/>
    </ligand>
</feature>
<feature type="binding site" evidence="9">
    <location>
        <position position="52"/>
    </location>
    <ligand>
        <name>Mg(2+)</name>
        <dbReference type="ChEBI" id="CHEBI:18420"/>
    </ligand>
</feature>
<name>A0A1B1Y2Y5_9FLAO</name>
<comment type="cofactor">
    <cofactor evidence="9">
        <name>Mg(2+)</name>
        <dbReference type="ChEBI" id="CHEBI:18420"/>
    </cofactor>
</comment>
<evidence type="ECO:0000313" key="10">
    <source>
        <dbReference type="EMBL" id="ANW95133.1"/>
    </source>
</evidence>
<dbReference type="Pfam" id="PF01884">
    <property type="entry name" value="PcrB"/>
    <property type="match status" value="1"/>
</dbReference>
<keyword evidence="3 9" id="KW-0479">Metal-binding</keyword>
<evidence type="ECO:0000256" key="3">
    <source>
        <dbReference type="ARBA" id="ARBA00022723"/>
    </source>
</evidence>
<feature type="binding site" evidence="9">
    <location>
        <begin position="172"/>
        <end position="178"/>
    </location>
    <ligand>
        <name>sn-glycerol 1-phosphate</name>
        <dbReference type="ChEBI" id="CHEBI:57685"/>
    </ligand>
</feature>
<feature type="binding site" evidence="9">
    <location>
        <position position="23"/>
    </location>
    <ligand>
        <name>Mg(2+)</name>
        <dbReference type="ChEBI" id="CHEBI:18420"/>
    </ligand>
</feature>
<evidence type="ECO:0000313" key="11">
    <source>
        <dbReference type="Proteomes" id="UP000092967"/>
    </source>
</evidence>
<evidence type="ECO:0000256" key="9">
    <source>
        <dbReference type="HAMAP-Rule" id="MF_00112"/>
    </source>
</evidence>
<feature type="binding site" evidence="9">
    <location>
        <begin position="225"/>
        <end position="226"/>
    </location>
    <ligand>
        <name>sn-glycerol 1-phosphate</name>
        <dbReference type="ChEBI" id="CHEBI:57685"/>
    </ligand>
</feature>
<sequence length="234" mass="25392">MNFLNTLQTAKKENKKLIAVLVDPDKVTVADVKNICHRINNAPVDYLFLGGSTVCNNQTEIIAKEIKKHISKPVVLFPGDYKHLTNCADALLFLNLISGDNPEYLIHQQVKAVPFLLKSKLEVIPTSYILIDGKKETSTIKVSKTTPIPPTNQNLIKDTALAGQYMGHQLVYLEAGSGAHLPVGKPVVNAVYNSVNIPIIVGGGISTQQKINEVHNAGATLVVVGTAFELNSIF</sequence>
<comment type="catalytic activity">
    <reaction evidence="8 9">
        <text>sn-glycerol 1-phosphate + (2E,6E,10E)-geranylgeranyl diphosphate = sn-3-O-(geranylgeranyl)glycerol 1-phosphate + diphosphate</text>
        <dbReference type="Rhea" id="RHEA:23404"/>
        <dbReference type="ChEBI" id="CHEBI:33019"/>
        <dbReference type="ChEBI" id="CHEBI:57677"/>
        <dbReference type="ChEBI" id="CHEBI:57685"/>
        <dbReference type="ChEBI" id="CHEBI:58756"/>
        <dbReference type="EC" id="2.5.1.41"/>
    </reaction>
</comment>
<dbReference type="AlphaFoldDB" id="A0A1B1Y2Y5"/>
<proteinExistence type="inferred from homology"/>
<accession>A0A1B1Y2Y5</accession>
<reference evidence="10 11" key="1">
    <citation type="submission" date="2016-02" db="EMBL/GenBank/DDBJ databases">
        <authorList>
            <person name="Wen L."/>
            <person name="He K."/>
            <person name="Yang H."/>
        </authorList>
    </citation>
    <scope>NUCLEOTIDE SEQUENCE [LARGE SCALE GENOMIC DNA]</scope>
    <source>
        <strain evidence="10 11">CZ1127</strain>
    </source>
</reference>
<keyword evidence="5 9" id="KW-0443">Lipid metabolism</keyword>
<keyword evidence="1 9" id="KW-0444">Lipid biosynthesis</keyword>
<keyword evidence="2 9" id="KW-0808">Transferase</keyword>
<comment type="similarity">
    <text evidence="9">Belongs to the GGGP/HepGP synthase family. Group II subfamily.</text>
</comment>
<dbReference type="InterPro" id="IPR010946">
    <property type="entry name" value="GGGP_synth"/>
</dbReference>
<dbReference type="HAMAP" id="MF_00112">
    <property type="entry name" value="GGGP_HepGP_synthase"/>
    <property type="match status" value="1"/>
</dbReference>
<dbReference type="Proteomes" id="UP000092967">
    <property type="component" value="Chromosome"/>
</dbReference>
<dbReference type="NCBIfam" id="TIGR01768">
    <property type="entry name" value="GGGP-family"/>
    <property type="match status" value="1"/>
</dbReference>
<dbReference type="InterPro" id="IPR008205">
    <property type="entry name" value="GGGP_HepGP_synthase"/>
</dbReference>
<dbReference type="SUPFAM" id="SSF51395">
    <property type="entry name" value="FMN-linked oxidoreductases"/>
    <property type="match status" value="1"/>
</dbReference>
<dbReference type="EC" id="2.5.1.41" evidence="9"/>